<feature type="chain" id="PRO_5015692330" evidence="2">
    <location>
        <begin position="34"/>
        <end position="205"/>
    </location>
</feature>
<evidence type="ECO:0000313" key="4">
    <source>
        <dbReference type="Proteomes" id="UP000244336"/>
    </source>
</evidence>
<evidence type="ECO:0000256" key="2">
    <source>
        <dbReference type="SAM" id="SignalP"/>
    </source>
</evidence>
<gene>
    <name evidence="3" type="ORF">GQ55_9G044200</name>
</gene>
<feature type="transmembrane region" description="Helical" evidence="1">
    <location>
        <begin position="161"/>
        <end position="183"/>
    </location>
</feature>
<dbReference type="OrthoDB" id="3360032at2759"/>
<name>A0A2T7BZL3_9POAL</name>
<dbReference type="PANTHER" id="PTHR35465:SF1">
    <property type="entry name" value="PHOSPHATIDYLINOSITOL-GLYCAN BIOSYNTHESIS CLASS X PROTEIN"/>
    <property type="match status" value="1"/>
</dbReference>
<feature type="signal peptide" evidence="2">
    <location>
        <begin position="1"/>
        <end position="33"/>
    </location>
</feature>
<evidence type="ECO:0000256" key="1">
    <source>
        <dbReference type="SAM" id="Phobius"/>
    </source>
</evidence>
<sequence length="205" mass="22512">MPSSRRPLASPCRGRIVLLLVPALLLLSSAAHSAEQLTRVLSVGKELVGETMPLRHGRRVYRIDGLRPSAWYEVKISYPASIPSSFSIRLVDDADDADWSSKNRRLLNTEKIIFKAEGSNPVYVLVTVEPEGVVAKPNVPERELTLFNIVCDELMLGIPVFAWWVGIAAILCIVLASLAPLVLPLHKLLNYEGSDLSEADAAKMS</sequence>
<keyword evidence="1" id="KW-1133">Transmembrane helix</keyword>
<evidence type="ECO:0000313" key="3">
    <source>
        <dbReference type="EMBL" id="PUZ36515.1"/>
    </source>
</evidence>
<organism evidence="3 4">
    <name type="scientific">Panicum hallii var. hallii</name>
    <dbReference type="NCBI Taxonomy" id="1504633"/>
    <lineage>
        <taxon>Eukaryota</taxon>
        <taxon>Viridiplantae</taxon>
        <taxon>Streptophyta</taxon>
        <taxon>Embryophyta</taxon>
        <taxon>Tracheophyta</taxon>
        <taxon>Spermatophyta</taxon>
        <taxon>Magnoliopsida</taxon>
        <taxon>Liliopsida</taxon>
        <taxon>Poales</taxon>
        <taxon>Poaceae</taxon>
        <taxon>PACMAD clade</taxon>
        <taxon>Panicoideae</taxon>
        <taxon>Panicodae</taxon>
        <taxon>Paniceae</taxon>
        <taxon>Panicinae</taxon>
        <taxon>Panicum</taxon>
        <taxon>Panicum sect. Panicum</taxon>
    </lineage>
</organism>
<keyword evidence="2" id="KW-0732">Signal</keyword>
<dbReference type="Proteomes" id="UP000244336">
    <property type="component" value="Chromosome 9"/>
</dbReference>
<dbReference type="PANTHER" id="PTHR35465">
    <property type="entry name" value="CAVEOLIN-1 PROTEIN"/>
    <property type="match status" value="1"/>
</dbReference>
<accession>A0A2T7BZL3</accession>
<proteinExistence type="predicted"/>
<dbReference type="AlphaFoldDB" id="A0A2T7BZL3"/>
<dbReference type="Gramene" id="PUZ36515">
    <property type="protein sequence ID" value="PUZ36515"/>
    <property type="gene ID" value="GQ55_9G044200"/>
</dbReference>
<reference evidence="3 4" key="1">
    <citation type="submission" date="2018-04" db="EMBL/GenBank/DDBJ databases">
        <title>WGS assembly of Panicum hallii var. hallii HAL2.</title>
        <authorList>
            <person name="Lovell J."/>
            <person name="Jenkins J."/>
            <person name="Lowry D."/>
            <person name="Mamidi S."/>
            <person name="Sreedasyam A."/>
            <person name="Weng X."/>
            <person name="Barry K."/>
            <person name="Bonette J."/>
            <person name="Campitelli B."/>
            <person name="Daum C."/>
            <person name="Gordon S."/>
            <person name="Gould B."/>
            <person name="Lipzen A."/>
            <person name="MacQueen A."/>
            <person name="Palacio-Mejia J."/>
            <person name="Plott C."/>
            <person name="Shakirov E."/>
            <person name="Shu S."/>
            <person name="Yoshinaga Y."/>
            <person name="Zane M."/>
            <person name="Rokhsar D."/>
            <person name="Grimwood J."/>
            <person name="Schmutz J."/>
            <person name="Juenger T."/>
        </authorList>
    </citation>
    <scope>NUCLEOTIDE SEQUENCE [LARGE SCALE GENOMIC DNA]</scope>
    <source>
        <strain evidence="4">cv. HAL2</strain>
    </source>
</reference>
<protein>
    <submittedName>
        <fullName evidence="3">Uncharacterized protein</fullName>
    </submittedName>
</protein>
<dbReference type="EMBL" id="CM009757">
    <property type="protein sequence ID" value="PUZ36515.1"/>
    <property type="molecule type" value="Genomic_DNA"/>
</dbReference>
<keyword evidence="4" id="KW-1185">Reference proteome</keyword>
<keyword evidence="1" id="KW-0812">Transmembrane</keyword>
<keyword evidence="1" id="KW-0472">Membrane</keyword>